<dbReference type="CDD" id="cd09272">
    <property type="entry name" value="RNase_HI_RT_Ty1"/>
    <property type="match status" value="1"/>
</dbReference>
<evidence type="ECO:0008006" key="3">
    <source>
        <dbReference type="Google" id="ProtNLM"/>
    </source>
</evidence>
<name>A0A8K0CBK6_IGNLU</name>
<keyword evidence="2" id="KW-1185">Reference proteome</keyword>
<dbReference type="PANTHER" id="PTHR11439:SF483">
    <property type="entry name" value="PEPTIDE SYNTHASE GLIP-LIKE, PUTATIVE (AFU_ORTHOLOGUE AFUA_3G12920)-RELATED"/>
    <property type="match status" value="1"/>
</dbReference>
<accession>A0A8K0CBK6</accession>
<protein>
    <recommendedName>
        <fullName evidence="3">Copia protein</fullName>
    </recommendedName>
</protein>
<evidence type="ECO:0000313" key="1">
    <source>
        <dbReference type="EMBL" id="KAF2882257.1"/>
    </source>
</evidence>
<gene>
    <name evidence="1" type="ORF">ILUMI_23925</name>
</gene>
<organism evidence="1 2">
    <name type="scientific">Ignelater luminosus</name>
    <name type="common">Cucubano</name>
    <name type="synonym">Pyrophorus luminosus</name>
    <dbReference type="NCBI Taxonomy" id="2038154"/>
    <lineage>
        <taxon>Eukaryota</taxon>
        <taxon>Metazoa</taxon>
        <taxon>Ecdysozoa</taxon>
        <taxon>Arthropoda</taxon>
        <taxon>Hexapoda</taxon>
        <taxon>Insecta</taxon>
        <taxon>Pterygota</taxon>
        <taxon>Neoptera</taxon>
        <taxon>Endopterygota</taxon>
        <taxon>Coleoptera</taxon>
        <taxon>Polyphaga</taxon>
        <taxon>Elateriformia</taxon>
        <taxon>Elateroidea</taxon>
        <taxon>Elateridae</taxon>
        <taxon>Agrypninae</taxon>
        <taxon>Pyrophorini</taxon>
        <taxon>Ignelater</taxon>
    </lineage>
</organism>
<dbReference type="PANTHER" id="PTHR11439">
    <property type="entry name" value="GAG-POL-RELATED RETROTRANSPOSON"/>
    <property type="match status" value="1"/>
</dbReference>
<evidence type="ECO:0000313" key="2">
    <source>
        <dbReference type="Proteomes" id="UP000801492"/>
    </source>
</evidence>
<dbReference type="OrthoDB" id="437005at2759"/>
<dbReference type="Proteomes" id="UP000801492">
    <property type="component" value="Unassembled WGS sequence"/>
</dbReference>
<dbReference type="AlphaFoldDB" id="A0A8K0CBK6"/>
<comment type="caution">
    <text evidence="1">The sequence shown here is derived from an EMBL/GenBank/DDBJ whole genome shotgun (WGS) entry which is preliminary data.</text>
</comment>
<reference evidence="1" key="1">
    <citation type="submission" date="2019-08" db="EMBL/GenBank/DDBJ databases">
        <title>The genome of the North American firefly Photinus pyralis.</title>
        <authorList>
            <consortium name="Photinus pyralis genome working group"/>
            <person name="Fallon T.R."/>
            <person name="Sander Lower S.E."/>
            <person name="Weng J.-K."/>
        </authorList>
    </citation>
    <scope>NUCLEOTIDE SEQUENCE</scope>
    <source>
        <strain evidence="1">TRF0915ILg1</strain>
        <tissue evidence="1">Whole body</tissue>
    </source>
</reference>
<proteinExistence type="predicted"/>
<sequence>MAGAAISWNSKKQRTVALSSAEAEYMSLSDGTKEAKFLRSVMSELMQDYSSILIYNDNQSAQTMSRNHMLNKRTKHIDIRFYFIREALEDGSITLEYLPTRDMAADVMTKSLAVPKHRKMIEILGPRERPKDL</sequence>
<dbReference type="EMBL" id="VTPC01090634">
    <property type="protein sequence ID" value="KAF2882257.1"/>
    <property type="molecule type" value="Genomic_DNA"/>
</dbReference>